<protein>
    <recommendedName>
        <fullName evidence="4">Eyes absent homolog</fullName>
    </recommendedName>
</protein>
<keyword evidence="3" id="KW-1185">Reference proteome</keyword>
<accession>A0ABV0RWY0</accession>
<gene>
    <name evidence="2" type="ORF">XENOCAPTIV_026538</name>
</gene>
<comment type="caution">
    <text evidence="2">The sequence shown here is derived from an EMBL/GenBank/DDBJ whole genome shotgun (WGS) entry which is preliminary data.</text>
</comment>
<organism evidence="2 3">
    <name type="scientific">Xenoophorus captivus</name>
    <dbReference type="NCBI Taxonomy" id="1517983"/>
    <lineage>
        <taxon>Eukaryota</taxon>
        <taxon>Metazoa</taxon>
        <taxon>Chordata</taxon>
        <taxon>Craniata</taxon>
        <taxon>Vertebrata</taxon>
        <taxon>Euteleostomi</taxon>
        <taxon>Actinopterygii</taxon>
        <taxon>Neopterygii</taxon>
        <taxon>Teleostei</taxon>
        <taxon>Neoteleostei</taxon>
        <taxon>Acanthomorphata</taxon>
        <taxon>Ovalentaria</taxon>
        <taxon>Atherinomorphae</taxon>
        <taxon>Cyprinodontiformes</taxon>
        <taxon>Goodeidae</taxon>
        <taxon>Xenoophorus</taxon>
    </lineage>
</organism>
<evidence type="ECO:0000313" key="2">
    <source>
        <dbReference type="EMBL" id="MEQ2212166.1"/>
    </source>
</evidence>
<proteinExistence type="predicted"/>
<reference evidence="2 3" key="1">
    <citation type="submission" date="2021-06" db="EMBL/GenBank/DDBJ databases">
        <authorList>
            <person name="Palmer J.M."/>
        </authorList>
    </citation>
    <scope>NUCLEOTIDE SEQUENCE [LARGE SCALE GENOMIC DNA]</scope>
    <source>
        <strain evidence="2 3">XC_2019</strain>
        <tissue evidence="2">Muscle</tissue>
    </source>
</reference>
<dbReference type="Proteomes" id="UP001434883">
    <property type="component" value="Unassembled WGS sequence"/>
</dbReference>
<sequence length="251" mass="26139">AKKAKIETDGEQETEQSNLSADGTPAAVLASSQKDGSYSALSTAQLDAENLLRQELRDAPSALAEFQPSTELTSRCFCLQVKVNRTSYSSSPAVTSYTSQVAFPPLAQSTVYSSFPQSGQTYGLPPFGSSFTTSSVYSNIPSATAISSASAAAGPQVETGDPVGCSSHPSHVNLFLSFLQDFSSYSSLGQTQFSQYYQLPPNYTPAGLTSSDEHSAGAGVAGYSAVKSEEAAPAGLPPRGSLPSSLYVKVL</sequence>
<evidence type="ECO:0000256" key="1">
    <source>
        <dbReference type="SAM" id="MobiDB-lite"/>
    </source>
</evidence>
<evidence type="ECO:0008006" key="4">
    <source>
        <dbReference type="Google" id="ProtNLM"/>
    </source>
</evidence>
<name>A0ABV0RWY0_9TELE</name>
<feature type="region of interest" description="Disordered" evidence="1">
    <location>
        <begin position="1"/>
        <end position="25"/>
    </location>
</feature>
<dbReference type="EMBL" id="JAHRIN010059478">
    <property type="protein sequence ID" value="MEQ2212166.1"/>
    <property type="molecule type" value="Genomic_DNA"/>
</dbReference>
<feature type="non-terminal residue" evidence="2">
    <location>
        <position position="1"/>
    </location>
</feature>
<evidence type="ECO:0000313" key="3">
    <source>
        <dbReference type="Proteomes" id="UP001434883"/>
    </source>
</evidence>